<accession>A0AAX2HBP6</accession>
<name>A0AAX2HBP6_9PSED</name>
<sequence length="62" mass="6768">MHASAKPGLKPGRRQLQQVTRFTVKAADATATNCYTTSDLAFKPAVHVFTDEPSRLPTSTHL</sequence>
<protein>
    <submittedName>
        <fullName evidence="1">Uncharacterized protein</fullName>
    </submittedName>
</protein>
<gene>
    <name evidence="1" type="ORF">PLUA15_40051</name>
</gene>
<evidence type="ECO:0000313" key="2">
    <source>
        <dbReference type="Proteomes" id="UP000219564"/>
    </source>
</evidence>
<dbReference type="Proteomes" id="UP000219564">
    <property type="component" value="Unassembled WGS sequence"/>
</dbReference>
<dbReference type="AlphaFoldDB" id="A0AAX2HBP6"/>
<comment type="caution">
    <text evidence="1">The sequence shown here is derived from an EMBL/GenBank/DDBJ whole genome shotgun (WGS) entry which is preliminary data.</text>
</comment>
<reference evidence="1 2" key="1">
    <citation type="submission" date="2017-08" db="EMBL/GenBank/DDBJ databases">
        <authorList>
            <person name="Chaillou S."/>
        </authorList>
    </citation>
    <scope>NUCLEOTIDE SEQUENCE [LARGE SCALE GENOMIC DNA]</scope>
    <source>
        <strain evidence="1 2">MFPA15A1205</strain>
    </source>
</reference>
<evidence type="ECO:0000313" key="1">
    <source>
        <dbReference type="EMBL" id="SOB53595.1"/>
    </source>
</evidence>
<organism evidence="1 2">
    <name type="scientific">Pseudomonas lundensis</name>
    <dbReference type="NCBI Taxonomy" id="86185"/>
    <lineage>
        <taxon>Bacteria</taxon>
        <taxon>Pseudomonadati</taxon>
        <taxon>Pseudomonadota</taxon>
        <taxon>Gammaproteobacteria</taxon>
        <taxon>Pseudomonadales</taxon>
        <taxon>Pseudomonadaceae</taxon>
        <taxon>Pseudomonas</taxon>
    </lineage>
</organism>
<proteinExistence type="predicted"/>
<dbReference type="EMBL" id="OBKZ01000034">
    <property type="protein sequence ID" value="SOB53595.1"/>
    <property type="molecule type" value="Genomic_DNA"/>
</dbReference>